<organism evidence="2 3">
    <name type="scientific">Thalassotalea marina</name>
    <dbReference type="NCBI Taxonomy" id="1673741"/>
    <lineage>
        <taxon>Bacteria</taxon>
        <taxon>Pseudomonadati</taxon>
        <taxon>Pseudomonadota</taxon>
        <taxon>Gammaproteobacteria</taxon>
        <taxon>Alteromonadales</taxon>
        <taxon>Colwelliaceae</taxon>
        <taxon>Thalassotalea</taxon>
    </lineage>
</organism>
<evidence type="ECO:0000313" key="3">
    <source>
        <dbReference type="Proteomes" id="UP000623842"/>
    </source>
</evidence>
<dbReference type="PANTHER" id="PTHR32502">
    <property type="entry name" value="N-ACETYLGALACTOSAMINE PERMEASE II COMPONENT-RELATED"/>
    <property type="match status" value="1"/>
</dbReference>
<proteinExistence type="predicted"/>
<dbReference type="PANTHER" id="PTHR32502:SF12">
    <property type="entry name" value="D-TAGATOSE-1,6-BISPHOSPHATE ALDOLASE SUBUNIT GATZ"/>
    <property type="match status" value="1"/>
</dbReference>
<dbReference type="NCBIfam" id="TIGR02810">
    <property type="entry name" value="agaZ_gatZ"/>
    <property type="match status" value="1"/>
</dbReference>
<dbReference type="Gene3D" id="3.20.20.70">
    <property type="entry name" value="Aldolase class I"/>
    <property type="match status" value="1"/>
</dbReference>
<dbReference type="Pfam" id="PF08013">
    <property type="entry name" value="GatZ_KbaZ-like"/>
    <property type="match status" value="1"/>
</dbReference>
<evidence type="ECO:0000313" key="2">
    <source>
        <dbReference type="EMBL" id="GHG00779.1"/>
    </source>
</evidence>
<protein>
    <submittedName>
        <fullName evidence="2">Tagatose-bisphosphate aldolase subunit KbaZ</fullName>
    </submittedName>
</protein>
<dbReference type="AlphaFoldDB" id="A0A919BM24"/>
<dbReference type="InterPro" id="IPR012062">
    <property type="entry name" value="GatZ/KbaZ-like"/>
</dbReference>
<comment type="pathway">
    <text evidence="1">Carbohydrate metabolism; D-tagatose 6-phosphate degradation; D-glyceraldehyde 3-phosphate and glycerone phosphate from D-tagatose 6-phosphate: step 2/2.</text>
</comment>
<sequence length="434" mass="48607">MKYLLSKIQENRETGQGGIYSVCCAHPLVIKAAMMQAVKDGQSVLIESTANQVNQFGGYTGMKPIDFVNFVYDIADELDFPRERIILGGDHLGPVCWVDKGAEEAIELSKDLIAEYVKAGFKKIHLDTSMACFGDPQAVPEEEIAYRASVLCKVAEQTAIETFGYSDLLYVVGTEVPVPGGETEAIESVEVTSTASVDLTLKHHYDAFKALGLEKAISRIIAIVVQPGVEFDHTQVVDYQPEEAKALAKHIEKIDNIVFEAHSTDYQKNDAYKALVSDHFAILKVGPQLTFALREGLFALSYIEEYLVAPEKRSYLRDVCEQTMLAEPANWKKYYQVPASLEPFYRHYSFSDRIRYYWANDRVNQAVKRMMQNLSEVDIPLPLVSQFLPEQFQAIRNGKLSLDAQALVIDKIMQVTSVYSNACQTNNAQEKAIA</sequence>
<keyword evidence="3" id="KW-1185">Reference proteome</keyword>
<reference evidence="2" key="1">
    <citation type="journal article" date="2014" name="Int. J. Syst. Evol. Microbiol.">
        <title>Complete genome sequence of Corynebacterium casei LMG S-19264T (=DSM 44701T), isolated from a smear-ripened cheese.</title>
        <authorList>
            <consortium name="US DOE Joint Genome Institute (JGI-PGF)"/>
            <person name="Walter F."/>
            <person name="Albersmeier A."/>
            <person name="Kalinowski J."/>
            <person name="Ruckert C."/>
        </authorList>
    </citation>
    <scope>NUCLEOTIDE SEQUENCE</scope>
    <source>
        <strain evidence="2">KCTC 42731</strain>
    </source>
</reference>
<gene>
    <name evidence="2" type="primary">kbaZ</name>
    <name evidence="2" type="ORF">GCM10017161_31570</name>
</gene>
<dbReference type="PIRSF" id="PIRSF009264">
    <property type="entry name" value="TagBP_ald_AgaZ"/>
    <property type="match status" value="1"/>
</dbReference>
<dbReference type="Gene3D" id="1.10.400.20">
    <property type="entry name" value="putative tagatose 6-phosphate kinase domain like"/>
    <property type="match status" value="1"/>
</dbReference>
<dbReference type="Proteomes" id="UP000623842">
    <property type="component" value="Unassembled WGS sequence"/>
</dbReference>
<dbReference type="GO" id="GO:0005975">
    <property type="term" value="P:carbohydrate metabolic process"/>
    <property type="evidence" value="ECO:0007669"/>
    <property type="project" value="InterPro"/>
</dbReference>
<dbReference type="SUPFAM" id="SSF51569">
    <property type="entry name" value="Aldolase"/>
    <property type="match status" value="1"/>
</dbReference>
<dbReference type="InterPro" id="IPR050303">
    <property type="entry name" value="GatZ_KbaZ_carbometab"/>
</dbReference>
<evidence type="ECO:0000256" key="1">
    <source>
        <dbReference type="ARBA" id="ARBA00005191"/>
    </source>
</evidence>
<accession>A0A919BM24</accession>
<reference evidence="2" key="2">
    <citation type="submission" date="2020-09" db="EMBL/GenBank/DDBJ databases">
        <authorList>
            <person name="Sun Q."/>
            <person name="Kim S."/>
        </authorList>
    </citation>
    <scope>NUCLEOTIDE SEQUENCE</scope>
    <source>
        <strain evidence="2">KCTC 42731</strain>
    </source>
</reference>
<dbReference type="InterPro" id="IPR013785">
    <property type="entry name" value="Aldolase_TIM"/>
</dbReference>
<dbReference type="RefSeq" id="WP_189772608.1">
    <property type="nucleotide sequence ID" value="NZ_BNCK01000008.1"/>
</dbReference>
<dbReference type="GO" id="GO:0009401">
    <property type="term" value="P:phosphoenolpyruvate-dependent sugar phosphotransferase system"/>
    <property type="evidence" value="ECO:0007669"/>
    <property type="project" value="TreeGrafter"/>
</dbReference>
<dbReference type="EMBL" id="BNCK01000008">
    <property type="protein sequence ID" value="GHG00779.1"/>
    <property type="molecule type" value="Genomic_DNA"/>
</dbReference>
<comment type="caution">
    <text evidence="2">The sequence shown here is derived from an EMBL/GenBank/DDBJ whole genome shotgun (WGS) entry which is preliminary data.</text>
</comment>
<name>A0A919BM24_9GAMM</name>
<dbReference type="GO" id="GO:0005886">
    <property type="term" value="C:plasma membrane"/>
    <property type="evidence" value="ECO:0007669"/>
    <property type="project" value="TreeGrafter"/>
</dbReference>